<dbReference type="InterPro" id="IPR012854">
    <property type="entry name" value="Cu_amine_oxidase-like_N"/>
</dbReference>
<dbReference type="OrthoDB" id="9763643at2"/>
<dbReference type="GO" id="GO:0009253">
    <property type="term" value="P:peptidoglycan catabolic process"/>
    <property type="evidence" value="ECO:0007669"/>
    <property type="project" value="InterPro"/>
</dbReference>
<dbReference type="GO" id="GO:0030288">
    <property type="term" value="C:outer membrane-bounded periplasmic space"/>
    <property type="evidence" value="ECO:0007669"/>
    <property type="project" value="TreeGrafter"/>
</dbReference>
<comment type="caution">
    <text evidence="3">The sequence shown here is derived from an EMBL/GenBank/DDBJ whole genome shotgun (WGS) entry which is preliminary data.</text>
</comment>
<reference evidence="3 4" key="1">
    <citation type="submission" date="2019-01" db="EMBL/GenBank/DDBJ databases">
        <title>Chengkuizengella sp. nov., isolated from deep-sea sediment of East Pacific Ocean.</title>
        <authorList>
            <person name="Yang J."/>
            <person name="Lai Q."/>
            <person name="Shao Z."/>
        </authorList>
    </citation>
    <scope>NUCLEOTIDE SEQUENCE [LARGE SCALE GENOMIC DNA]</scope>
    <source>
        <strain evidence="3 4">YPA3-1-1</strain>
    </source>
</reference>
<dbReference type="Pfam" id="PF01520">
    <property type="entry name" value="Amidase_3"/>
    <property type="match status" value="1"/>
</dbReference>
<evidence type="ECO:0000256" key="1">
    <source>
        <dbReference type="ARBA" id="ARBA00022801"/>
    </source>
</evidence>
<name>A0A6N9PX93_9BACL</name>
<dbReference type="GO" id="GO:0008745">
    <property type="term" value="F:N-acetylmuramoyl-L-alanine amidase activity"/>
    <property type="evidence" value="ECO:0007669"/>
    <property type="project" value="InterPro"/>
</dbReference>
<dbReference type="InterPro" id="IPR050695">
    <property type="entry name" value="N-acetylmuramoyl_amidase_3"/>
</dbReference>
<evidence type="ECO:0000259" key="2">
    <source>
        <dbReference type="SMART" id="SM00646"/>
    </source>
</evidence>
<dbReference type="AlphaFoldDB" id="A0A6N9PX93"/>
<keyword evidence="4" id="KW-1185">Reference proteome</keyword>
<dbReference type="SUPFAM" id="SSF53187">
    <property type="entry name" value="Zn-dependent exopeptidases"/>
    <property type="match status" value="1"/>
</dbReference>
<protein>
    <recommendedName>
        <fullName evidence="2">MurNAc-LAA domain-containing protein</fullName>
    </recommendedName>
</protein>
<sequence>MIFLTIKIALDAGHGSDTYEKTGGRGIKFDGGTFEEHEFNATVVKYAQQFLESNGFEVLLTQPLFDREVPLIDRTNLANKEKVDLLISIHANAGVPNANGACAFYWHNSNKGRRLAKIWANKMKESPVELHGTGIHASKPNSWSDFHMLRETNMTAILCEHGFFTNHHNVKYILSDEFRRTCALILAESLCEFFNITIKKTKVSITKKQVQLPSIQRKVNGLLNGESIVIDSYLINNVTYVPLRFLTEAFGTKLEWDQSKFQYNIIQISLSRNHSKW</sequence>
<gene>
    <name evidence="3" type="ORF">ERL59_04050</name>
</gene>
<feature type="domain" description="MurNAc-LAA" evidence="2">
    <location>
        <begin position="75"/>
        <end position="191"/>
    </location>
</feature>
<dbReference type="CDD" id="cd02696">
    <property type="entry name" value="MurNAc-LAA"/>
    <property type="match status" value="1"/>
</dbReference>
<dbReference type="PANTHER" id="PTHR30404">
    <property type="entry name" value="N-ACETYLMURAMOYL-L-ALANINE AMIDASE"/>
    <property type="match status" value="1"/>
</dbReference>
<proteinExistence type="predicted"/>
<dbReference type="Gene3D" id="3.40.630.40">
    <property type="entry name" value="Zn-dependent exopeptidases"/>
    <property type="match status" value="1"/>
</dbReference>
<dbReference type="PANTHER" id="PTHR30404:SF0">
    <property type="entry name" value="N-ACETYLMURAMOYL-L-ALANINE AMIDASE AMIC"/>
    <property type="match status" value="1"/>
</dbReference>
<dbReference type="InterPro" id="IPR036582">
    <property type="entry name" value="Mao_N_sf"/>
</dbReference>
<dbReference type="Pfam" id="PF07833">
    <property type="entry name" value="Cu_amine_oxidN1"/>
    <property type="match status" value="1"/>
</dbReference>
<keyword evidence="1" id="KW-0378">Hydrolase</keyword>
<dbReference type="Gene3D" id="3.30.457.10">
    <property type="entry name" value="Copper amine oxidase-like, N-terminal domain"/>
    <property type="match status" value="1"/>
</dbReference>
<dbReference type="InterPro" id="IPR002508">
    <property type="entry name" value="MurNAc-LAA_cat"/>
</dbReference>
<dbReference type="EMBL" id="SIJB01000009">
    <property type="protein sequence ID" value="NBI28129.1"/>
    <property type="molecule type" value="Genomic_DNA"/>
</dbReference>
<dbReference type="SMART" id="SM00646">
    <property type="entry name" value="Ami_3"/>
    <property type="match status" value="1"/>
</dbReference>
<organism evidence="3 4">
    <name type="scientific">Chengkuizengella marina</name>
    <dbReference type="NCBI Taxonomy" id="2507566"/>
    <lineage>
        <taxon>Bacteria</taxon>
        <taxon>Bacillati</taxon>
        <taxon>Bacillota</taxon>
        <taxon>Bacilli</taxon>
        <taxon>Bacillales</taxon>
        <taxon>Paenibacillaceae</taxon>
        <taxon>Chengkuizengella</taxon>
    </lineage>
</organism>
<evidence type="ECO:0000313" key="3">
    <source>
        <dbReference type="EMBL" id="NBI28129.1"/>
    </source>
</evidence>
<accession>A0A6N9PX93</accession>
<evidence type="ECO:0000313" key="4">
    <source>
        <dbReference type="Proteomes" id="UP000448943"/>
    </source>
</evidence>
<dbReference type="RefSeq" id="WP_160644783.1">
    <property type="nucleotide sequence ID" value="NZ_SIJB01000009.1"/>
</dbReference>
<dbReference type="Proteomes" id="UP000448943">
    <property type="component" value="Unassembled WGS sequence"/>
</dbReference>
<dbReference type="SUPFAM" id="SSF55383">
    <property type="entry name" value="Copper amine oxidase, domain N"/>
    <property type="match status" value="1"/>
</dbReference>